<organism evidence="4 5">
    <name type="scientific">Virgisporangium aurantiacum</name>
    <dbReference type="NCBI Taxonomy" id="175570"/>
    <lineage>
        <taxon>Bacteria</taxon>
        <taxon>Bacillati</taxon>
        <taxon>Actinomycetota</taxon>
        <taxon>Actinomycetes</taxon>
        <taxon>Micromonosporales</taxon>
        <taxon>Micromonosporaceae</taxon>
        <taxon>Virgisporangium</taxon>
    </lineage>
</organism>
<dbReference type="Pfam" id="PF13649">
    <property type="entry name" value="Methyltransf_25"/>
    <property type="match status" value="1"/>
</dbReference>
<dbReference type="Gene3D" id="3.40.50.150">
    <property type="entry name" value="Vaccinia Virus protein VP39"/>
    <property type="match status" value="1"/>
</dbReference>
<dbReference type="InterPro" id="IPR029063">
    <property type="entry name" value="SAM-dependent_MTases_sf"/>
</dbReference>
<evidence type="ECO:0000259" key="3">
    <source>
        <dbReference type="Pfam" id="PF13649"/>
    </source>
</evidence>
<protein>
    <recommendedName>
        <fullName evidence="3">Methyltransferase domain-containing protein</fullName>
    </recommendedName>
</protein>
<comment type="caution">
    <text evidence="4">The sequence shown here is derived from an EMBL/GenBank/DDBJ whole genome shotgun (WGS) entry which is preliminary data.</text>
</comment>
<dbReference type="InterPro" id="IPR041698">
    <property type="entry name" value="Methyltransf_25"/>
</dbReference>
<feature type="compositionally biased region" description="Basic and acidic residues" evidence="2">
    <location>
        <begin position="231"/>
        <end position="240"/>
    </location>
</feature>
<dbReference type="Gene3D" id="2.20.130.10">
    <property type="entry name" value="CAC2371-like domains"/>
    <property type="match status" value="1"/>
</dbReference>
<sequence>MTAPYYRDDLAYVHDRGYGFHAENCAPGLLALLEPVRRRQGVVLEIGCGSGLLTKLLVDAGHRVIATDASPAMLDLTRAAVPGTERTEVLTLPDDPVPAADAVVGVGHALNYLPDADAIRRALVALARAVRPGGVLAVDLCDLAWGTARAGAPAQGRVGDDWAIVTRFSQPSPDRFDRDMTTFVRQPDGTYRRDDEHHRNVLVDTATVAAAAARARRDGDDRHVLRRRRPSPADRADERRRSPRVATGRSTTVVRSDGALVVRSLSWGGGGRGLYGRRPPFRGRSQSVVSTCGSPPRRAASSSGAGPGSPRGCRSARWHGSISRRWSSIPAPTCCASPPGSPAATGP</sequence>
<keyword evidence="5" id="KW-1185">Reference proteome</keyword>
<evidence type="ECO:0000313" key="5">
    <source>
        <dbReference type="Proteomes" id="UP000612585"/>
    </source>
</evidence>
<evidence type="ECO:0000256" key="2">
    <source>
        <dbReference type="SAM" id="MobiDB-lite"/>
    </source>
</evidence>
<dbReference type="AlphaFoldDB" id="A0A8J4DYI9"/>
<dbReference type="SUPFAM" id="SSF53335">
    <property type="entry name" value="S-adenosyl-L-methionine-dependent methyltransferases"/>
    <property type="match status" value="1"/>
</dbReference>
<keyword evidence="1" id="KW-0808">Transferase</keyword>
<dbReference type="CDD" id="cd02440">
    <property type="entry name" value="AdoMet_MTases"/>
    <property type="match status" value="1"/>
</dbReference>
<feature type="compositionally biased region" description="Low complexity" evidence="2">
    <location>
        <begin position="330"/>
        <end position="347"/>
    </location>
</feature>
<name>A0A8J4DYI9_9ACTN</name>
<feature type="region of interest" description="Disordered" evidence="2">
    <location>
        <begin position="268"/>
        <end position="347"/>
    </location>
</feature>
<dbReference type="RefSeq" id="WP_203989595.1">
    <property type="nucleotide sequence ID" value="NZ_BOPG01000012.1"/>
</dbReference>
<dbReference type="EMBL" id="BOPG01000012">
    <property type="protein sequence ID" value="GIJ54493.1"/>
    <property type="molecule type" value="Genomic_DNA"/>
</dbReference>
<evidence type="ECO:0000256" key="1">
    <source>
        <dbReference type="ARBA" id="ARBA00022679"/>
    </source>
</evidence>
<feature type="compositionally biased region" description="Low complexity" evidence="2">
    <location>
        <begin position="292"/>
        <end position="315"/>
    </location>
</feature>
<feature type="domain" description="Methyltransferase" evidence="3">
    <location>
        <begin position="43"/>
        <end position="134"/>
    </location>
</feature>
<dbReference type="GO" id="GO:0016740">
    <property type="term" value="F:transferase activity"/>
    <property type="evidence" value="ECO:0007669"/>
    <property type="project" value="UniProtKB-KW"/>
</dbReference>
<accession>A0A8J4DYI9</accession>
<gene>
    <name evidence="4" type="ORF">Vau01_020090</name>
</gene>
<dbReference type="Proteomes" id="UP000612585">
    <property type="component" value="Unassembled WGS sequence"/>
</dbReference>
<evidence type="ECO:0000313" key="4">
    <source>
        <dbReference type="EMBL" id="GIJ54493.1"/>
    </source>
</evidence>
<dbReference type="PANTHER" id="PTHR43861">
    <property type="entry name" value="TRANS-ACONITATE 2-METHYLTRANSFERASE-RELATED"/>
    <property type="match status" value="1"/>
</dbReference>
<feature type="region of interest" description="Disordered" evidence="2">
    <location>
        <begin position="213"/>
        <end position="252"/>
    </location>
</feature>
<reference evidence="4" key="1">
    <citation type="submission" date="2021-01" db="EMBL/GenBank/DDBJ databases">
        <title>Whole genome shotgun sequence of Virgisporangium aurantiacum NBRC 16421.</title>
        <authorList>
            <person name="Komaki H."/>
            <person name="Tamura T."/>
        </authorList>
    </citation>
    <scope>NUCLEOTIDE SEQUENCE</scope>
    <source>
        <strain evidence="4">NBRC 16421</strain>
    </source>
</reference>
<proteinExistence type="predicted"/>